<reference evidence="2" key="2">
    <citation type="submission" date="2020-05" db="UniProtKB">
        <authorList>
            <consortium name="EnsemblMetazoa"/>
        </authorList>
    </citation>
    <scope>IDENTIFICATION</scope>
    <source>
        <strain evidence="2">maculatus3</strain>
    </source>
</reference>
<evidence type="ECO:0000313" key="2">
    <source>
        <dbReference type="EnsemblMetazoa" id="AMAM009801-PA"/>
    </source>
</evidence>
<keyword evidence="1" id="KW-0812">Transmembrane</keyword>
<keyword evidence="1" id="KW-1133">Transmembrane helix</keyword>
<dbReference type="AlphaFoldDB" id="A0A182SMM0"/>
<dbReference type="VEuPathDB" id="VectorBase:AMAM009801"/>
<evidence type="ECO:0000256" key="1">
    <source>
        <dbReference type="SAM" id="Phobius"/>
    </source>
</evidence>
<keyword evidence="1" id="KW-0472">Membrane</keyword>
<feature type="transmembrane region" description="Helical" evidence="1">
    <location>
        <begin position="12"/>
        <end position="31"/>
    </location>
</feature>
<accession>A0A182SMM0</accession>
<dbReference type="EnsemblMetazoa" id="AMAM009801-RA">
    <property type="protein sequence ID" value="AMAM009801-PA"/>
    <property type="gene ID" value="AMAM009801"/>
</dbReference>
<proteinExistence type="predicted"/>
<evidence type="ECO:0000313" key="3">
    <source>
        <dbReference type="Proteomes" id="UP000075901"/>
    </source>
</evidence>
<keyword evidence="3" id="KW-1185">Reference proteome</keyword>
<sequence>MCSTSESTNPPIRAGAMVPIAGIVLLMFLGLSVDSSPVAKCTEQKGIPLKWIQPFSICGGVVGVREGFNASFAQHYPLLSNGKCLIACVNVTVSRVNFTLEWCAHRREPTLQLRHRMQEMDFSVDRANESVTFYGCTTNYVAVIEMETDVSCIAAPCRTILLYVRERSELPRPYSFHPVYTDRQAIQKLPANGISPILHRLYRKWLHRRGKASKMYPPYWSIGSFVSFTLGHYLYGSRCDVY</sequence>
<protein>
    <submittedName>
        <fullName evidence="2">Uncharacterized protein</fullName>
    </submittedName>
</protein>
<organism evidence="2 3">
    <name type="scientific">Anopheles maculatus</name>
    <dbReference type="NCBI Taxonomy" id="74869"/>
    <lineage>
        <taxon>Eukaryota</taxon>
        <taxon>Metazoa</taxon>
        <taxon>Ecdysozoa</taxon>
        <taxon>Arthropoda</taxon>
        <taxon>Hexapoda</taxon>
        <taxon>Insecta</taxon>
        <taxon>Pterygota</taxon>
        <taxon>Neoptera</taxon>
        <taxon>Endopterygota</taxon>
        <taxon>Diptera</taxon>
        <taxon>Nematocera</taxon>
        <taxon>Culicoidea</taxon>
        <taxon>Culicidae</taxon>
        <taxon>Anophelinae</taxon>
        <taxon>Anopheles</taxon>
        <taxon>Anopheles maculatus group</taxon>
    </lineage>
</organism>
<reference evidence="3" key="1">
    <citation type="submission" date="2013-09" db="EMBL/GenBank/DDBJ databases">
        <title>The Genome Sequence of Anopheles maculatus species B.</title>
        <authorList>
            <consortium name="The Broad Institute Genomics Platform"/>
            <person name="Neafsey D.E."/>
            <person name="Besansky N."/>
            <person name="Howell P."/>
            <person name="Walton C."/>
            <person name="Young S.K."/>
            <person name="Zeng Q."/>
            <person name="Gargeya S."/>
            <person name="Fitzgerald M."/>
            <person name="Haas B."/>
            <person name="Abouelleil A."/>
            <person name="Allen A.W."/>
            <person name="Alvarado L."/>
            <person name="Arachchi H.M."/>
            <person name="Berlin A.M."/>
            <person name="Chapman S.B."/>
            <person name="Gainer-Dewar J."/>
            <person name="Goldberg J."/>
            <person name="Griggs A."/>
            <person name="Gujja S."/>
            <person name="Hansen M."/>
            <person name="Howarth C."/>
            <person name="Imamovic A."/>
            <person name="Ireland A."/>
            <person name="Larimer J."/>
            <person name="McCowan C."/>
            <person name="Murphy C."/>
            <person name="Pearson M."/>
            <person name="Poon T.W."/>
            <person name="Priest M."/>
            <person name="Roberts A."/>
            <person name="Saif S."/>
            <person name="Shea T."/>
            <person name="Sisk P."/>
            <person name="Sykes S."/>
            <person name="Wortman J."/>
            <person name="Nusbaum C."/>
            <person name="Birren B."/>
        </authorList>
    </citation>
    <scope>NUCLEOTIDE SEQUENCE [LARGE SCALE GENOMIC DNA]</scope>
    <source>
        <strain evidence="3">maculatus3</strain>
    </source>
</reference>
<name>A0A182SMM0_9DIPT</name>
<feature type="transmembrane region" description="Helical" evidence="1">
    <location>
        <begin position="216"/>
        <end position="235"/>
    </location>
</feature>
<dbReference type="Proteomes" id="UP000075901">
    <property type="component" value="Unassembled WGS sequence"/>
</dbReference>